<keyword evidence="2" id="KW-0328">Glycosyltransferase</keyword>
<keyword evidence="2" id="KW-0808">Transferase</keyword>
<dbReference type="CDD" id="cd00761">
    <property type="entry name" value="Glyco_tranf_GTA_type"/>
    <property type="match status" value="1"/>
</dbReference>
<dbReference type="SUPFAM" id="SSF50370">
    <property type="entry name" value="Ricin B-like lectins"/>
    <property type="match status" value="1"/>
</dbReference>
<dbReference type="PANTHER" id="PTHR11675:SF119">
    <property type="entry name" value="POLYPEPTIDE N-ACETYLGALACTOSAMINYLTRANSFERASE 2"/>
    <property type="match status" value="1"/>
</dbReference>
<dbReference type="Pfam" id="PF00535">
    <property type="entry name" value="Glycos_transf_2"/>
    <property type="match status" value="1"/>
</dbReference>
<evidence type="ECO:0000256" key="2">
    <source>
        <dbReference type="RuleBase" id="RU361242"/>
    </source>
</evidence>
<evidence type="ECO:0000313" key="6">
    <source>
        <dbReference type="RefSeq" id="XP_005110523.1"/>
    </source>
</evidence>
<comment type="cofactor">
    <cofactor evidence="2">
        <name>Mn(2+)</name>
        <dbReference type="ChEBI" id="CHEBI:29035"/>
    </cofactor>
</comment>
<evidence type="ECO:0000256" key="3">
    <source>
        <dbReference type="SAM" id="MobiDB-lite"/>
    </source>
</evidence>
<dbReference type="InterPro" id="IPR001173">
    <property type="entry name" value="Glyco_trans_2-like"/>
</dbReference>
<sequence>MSVMYTRFILVRLARWLRLQKPLARLLLLAVFLVVCLHFSARLMTSLSGRGISHVKTRISAAGKRDLDLISFRKLSQDSGLVGDGDGNVGSDGEGEGEGEGEGHEVYAGFKLLRKVLLSNTEKTAVLSEILKGDSHSSSLPPVSAVLTLRNFISGLEAMKYLRGALQYLPEHLVTDIIIVLDMKAKESENTVIEDAMSDCEICRVFILNGTVYESLNFAVNFARNDYVAFVDCRVQLTDFWLEPMVAKLIVTPRAVVSPNVRLASSDGSLVNLGVYRTEITWDLGVVRGVDDMLLRLVQKDKPLFIDQTAVSKEVFVVRKDFFVRLERFDILPFTSGVEDAALSLKVLNCGGNILQSRYSVVFLPIPTGSVTSSVLRMQPDILNPTFSLQEYKMATSMLTTSKIWMDAFSIQYMACAAKGKLDPSFYHSRPIEKSYVFTDLDNDGALLKRTLIAMTCKLTNFRYMILLRQPKMTVPDKDSTYFGYIRTLNGLYAVGLPSTSPTSSESRLSEEERYQYVSDNFVLTRNSSLWIGPFSYAKGSIIYKNKFCVTYTTGAYLRLTRCSPQSQYQAFVYKHNSLSLASDPDTCVGVKGTEDISAPLRMMDCGTRESVKGFKFDVQFLEDCVK</sequence>
<comment type="similarity">
    <text evidence="2">Belongs to the glycosyltransferase 2 family. GalNAc-T subfamily.</text>
</comment>
<keyword evidence="2" id="KW-0333">Golgi apparatus</keyword>
<feature type="compositionally biased region" description="Gly residues" evidence="3">
    <location>
        <begin position="82"/>
        <end position="92"/>
    </location>
</feature>
<feature type="region of interest" description="Disordered" evidence="3">
    <location>
        <begin position="81"/>
        <end position="101"/>
    </location>
</feature>
<dbReference type="SUPFAM" id="SSF53448">
    <property type="entry name" value="Nucleotide-diphospho-sugar transferases"/>
    <property type="match status" value="1"/>
</dbReference>
<dbReference type="PANTHER" id="PTHR11675">
    <property type="entry name" value="N-ACETYLGALACTOSAMINYLTRANSFERASE"/>
    <property type="match status" value="1"/>
</dbReference>
<evidence type="ECO:0000256" key="1">
    <source>
        <dbReference type="ARBA" id="ARBA00023157"/>
    </source>
</evidence>
<proteinExistence type="inferred from homology"/>
<organism evidence="5 6">
    <name type="scientific">Aplysia californica</name>
    <name type="common">California sea hare</name>
    <dbReference type="NCBI Taxonomy" id="6500"/>
    <lineage>
        <taxon>Eukaryota</taxon>
        <taxon>Metazoa</taxon>
        <taxon>Spiralia</taxon>
        <taxon>Lophotrochozoa</taxon>
        <taxon>Mollusca</taxon>
        <taxon>Gastropoda</taxon>
        <taxon>Heterobranchia</taxon>
        <taxon>Euthyneura</taxon>
        <taxon>Tectipleura</taxon>
        <taxon>Aplysiida</taxon>
        <taxon>Aplysioidea</taxon>
        <taxon>Aplysiidae</taxon>
        <taxon>Aplysia</taxon>
    </lineage>
</organism>
<dbReference type="GeneID" id="101855604"/>
<evidence type="ECO:0000259" key="4">
    <source>
        <dbReference type="Pfam" id="PF00535"/>
    </source>
</evidence>
<reference evidence="6" key="1">
    <citation type="submission" date="2025-08" db="UniProtKB">
        <authorList>
            <consortium name="RefSeq"/>
        </authorList>
    </citation>
    <scope>IDENTIFICATION</scope>
</reference>
<comment type="subcellular location">
    <subcellularLocation>
        <location evidence="2">Golgi apparatus membrane</location>
        <topology evidence="2">Single-pass type II membrane protein</topology>
    </subcellularLocation>
</comment>
<protein>
    <recommendedName>
        <fullName evidence="2">Polypeptide N-acetylgalactosaminyltransferase</fullName>
        <ecNumber evidence="2">2.4.1.-</ecNumber>
    </recommendedName>
    <alternativeName>
        <fullName evidence="2">Protein-UDP acetylgalactosaminyltransferase</fullName>
    </alternativeName>
</protein>
<dbReference type="EC" id="2.4.1.-" evidence="2"/>
<dbReference type="Gene3D" id="3.90.550.10">
    <property type="entry name" value="Spore Coat Polysaccharide Biosynthesis Protein SpsA, Chain A"/>
    <property type="match status" value="1"/>
</dbReference>
<accession>A0ABM0K7E5</accession>
<dbReference type="InterPro" id="IPR029044">
    <property type="entry name" value="Nucleotide-diphossugar_trans"/>
</dbReference>
<feature type="domain" description="Glycosyltransferase 2-like" evidence="4">
    <location>
        <begin position="171"/>
        <end position="268"/>
    </location>
</feature>
<evidence type="ECO:0000313" key="5">
    <source>
        <dbReference type="Proteomes" id="UP000694888"/>
    </source>
</evidence>
<keyword evidence="2" id="KW-0430">Lectin</keyword>
<keyword evidence="1 2" id="KW-1015">Disulfide bond</keyword>
<dbReference type="Proteomes" id="UP000694888">
    <property type="component" value="Unplaced"/>
</dbReference>
<gene>
    <name evidence="6" type="primary">LOC101855604</name>
</gene>
<keyword evidence="5" id="KW-1185">Reference proteome</keyword>
<name>A0ABM0K7E5_APLCA</name>
<dbReference type="RefSeq" id="XP_005110523.1">
    <property type="nucleotide sequence ID" value="XM_005110466.3"/>
</dbReference>
<dbReference type="InterPro" id="IPR035992">
    <property type="entry name" value="Ricin_B-like_lectins"/>
</dbReference>
<keyword evidence="2" id="KW-0464">Manganese</keyword>
<comment type="pathway">
    <text evidence="2">Protein modification; protein glycosylation.</text>
</comment>